<dbReference type="OrthoDB" id="10252502at2759"/>
<evidence type="ECO:0000256" key="9">
    <source>
        <dbReference type="ARBA" id="ARBA00022989"/>
    </source>
</evidence>
<evidence type="ECO:0000256" key="5">
    <source>
        <dbReference type="ARBA" id="ARBA00022676"/>
    </source>
</evidence>
<organism evidence="12 13">
    <name type="scientific">Volvox reticuliferus</name>
    <dbReference type="NCBI Taxonomy" id="1737510"/>
    <lineage>
        <taxon>Eukaryota</taxon>
        <taxon>Viridiplantae</taxon>
        <taxon>Chlorophyta</taxon>
        <taxon>core chlorophytes</taxon>
        <taxon>Chlorophyceae</taxon>
        <taxon>CS clade</taxon>
        <taxon>Chlamydomonadales</taxon>
        <taxon>Volvocaceae</taxon>
        <taxon>Volvox</taxon>
    </lineage>
</organism>
<comment type="subcellular location">
    <subcellularLocation>
        <location evidence="1 11">Endoplasmic reticulum membrane</location>
        <topology evidence="1 11">Multi-pass membrane protein</topology>
    </subcellularLocation>
</comment>
<evidence type="ECO:0000313" key="12">
    <source>
        <dbReference type="EMBL" id="GIL75980.1"/>
    </source>
</evidence>
<keyword evidence="5 11" id="KW-0328">Glycosyltransferase</keyword>
<comment type="caution">
    <text evidence="12">The sequence shown here is derived from an EMBL/GenBank/DDBJ whole genome shotgun (WGS) entry which is preliminary data.</text>
</comment>
<protein>
    <recommendedName>
        <fullName evidence="11">GPI mannosyltransferase 2</fullName>
        <ecNumber evidence="11">2.4.1.-</ecNumber>
    </recommendedName>
</protein>
<comment type="caution">
    <text evidence="11">Lacks conserved residue(s) required for the propagation of feature annotation.</text>
</comment>
<dbReference type="Pfam" id="PF04188">
    <property type="entry name" value="Mannosyl_trans2"/>
    <property type="match status" value="1"/>
</dbReference>
<evidence type="ECO:0000256" key="7">
    <source>
        <dbReference type="ARBA" id="ARBA00022692"/>
    </source>
</evidence>
<dbReference type="PANTHER" id="PTHR12468:SF2">
    <property type="entry name" value="GPI MANNOSYLTRANSFERASE 2"/>
    <property type="match status" value="1"/>
</dbReference>
<reference evidence="12" key="1">
    <citation type="journal article" date="2021" name="Proc. Natl. Acad. Sci. U.S.A.">
        <title>Three genomes in the algal genus Volvox reveal the fate of a haploid sex-determining region after a transition to homothallism.</title>
        <authorList>
            <person name="Yamamoto K."/>
            <person name="Hamaji T."/>
            <person name="Kawai-Toyooka H."/>
            <person name="Matsuzaki R."/>
            <person name="Takahashi F."/>
            <person name="Nishimura Y."/>
            <person name="Kawachi M."/>
            <person name="Noguchi H."/>
            <person name="Minakuchi Y."/>
            <person name="Umen J.G."/>
            <person name="Toyoda A."/>
            <person name="Nozaki H."/>
        </authorList>
    </citation>
    <scope>NUCLEOTIDE SEQUENCE</scope>
    <source>
        <strain evidence="12">NIES-3786</strain>
    </source>
</reference>
<comment type="function">
    <text evidence="11">Mannosyltransferase involved in glycosylphosphatidylinositol-anchor biosynthesis.</text>
</comment>
<accession>A0A8J4FI19</accession>
<dbReference type="GO" id="GO:0006506">
    <property type="term" value="P:GPI anchor biosynthetic process"/>
    <property type="evidence" value="ECO:0007669"/>
    <property type="project" value="UniProtKB-UniPathway"/>
</dbReference>
<dbReference type="EC" id="2.4.1.-" evidence="11"/>
<feature type="transmembrane region" description="Helical" evidence="11">
    <location>
        <begin position="12"/>
        <end position="33"/>
    </location>
</feature>
<keyword evidence="7 11" id="KW-0812">Transmembrane</keyword>
<dbReference type="GO" id="GO:0031501">
    <property type="term" value="C:mannosyltransferase complex"/>
    <property type="evidence" value="ECO:0007669"/>
    <property type="project" value="TreeGrafter"/>
</dbReference>
<dbReference type="GO" id="GO:0005789">
    <property type="term" value="C:endoplasmic reticulum membrane"/>
    <property type="evidence" value="ECO:0007669"/>
    <property type="project" value="UniProtKB-SubCell"/>
</dbReference>
<dbReference type="UniPathway" id="UPA00196"/>
<dbReference type="Proteomes" id="UP000747110">
    <property type="component" value="Unassembled WGS sequence"/>
</dbReference>
<proteinExistence type="inferred from homology"/>
<evidence type="ECO:0000256" key="3">
    <source>
        <dbReference type="ARBA" id="ARBA00008698"/>
    </source>
</evidence>
<comment type="similarity">
    <text evidence="3 11">Belongs to the PIGV family.</text>
</comment>
<evidence type="ECO:0000256" key="11">
    <source>
        <dbReference type="RuleBase" id="RU363112"/>
    </source>
</evidence>
<name>A0A8J4FI19_9CHLO</name>
<evidence type="ECO:0000256" key="8">
    <source>
        <dbReference type="ARBA" id="ARBA00022824"/>
    </source>
</evidence>
<dbReference type="InterPro" id="IPR007315">
    <property type="entry name" value="PIG-V/Gpi18"/>
</dbReference>
<dbReference type="PANTHER" id="PTHR12468">
    <property type="entry name" value="GPI MANNOSYLTRANSFERASE 2"/>
    <property type="match status" value="1"/>
</dbReference>
<evidence type="ECO:0000256" key="4">
    <source>
        <dbReference type="ARBA" id="ARBA00022502"/>
    </source>
</evidence>
<keyword evidence="4 11" id="KW-0337">GPI-anchor biosynthesis</keyword>
<feature type="transmembrane region" description="Helical" evidence="11">
    <location>
        <begin position="132"/>
        <end position="153"/>
    </location>
</feature>
<keyword evidence="13" id="KW-1185">Reference proteome</keyword>
<dbReference type="GO" id="GO:0004376">
    <property type="term" value="F:GPI mannosyltransferase activity"/>
    <property type="evidence" value="ECO:0007669"/>
    <property type="project" value="InterPro"/>
</dbReference>
<evidence type="ECO:0000256" key="6">
    <source>
        <dbReference type="ARBA" id="ARBA00022679"/>
    </source>
</evidence>
<dbReference type="GO" id="GO:0000009">
    <property type="term" value="F:alpha-1,6-mannosyltransferase activity"/>
    <property type="evidence" value="ECO:0007669"/>
    <property type="project" value="InterPro"/>
</dbReference>
<evidence type="ECO:0000313" key="13">
    <source>
        <dbReference type="Proteomes" id="UP000747110"/>
    </source>
</evidence>
<keyword evidence="9 11" id="KW-1133">Transmembrane helix</keyword>
<keyword evidence="8 11" id="KW-0256">Endoplasmic reticulum</keyword>
<keyword evidence="10 11" id="KW-0472">Membrane</keyword>
<dbReference type="AlphaFoldDB" id="A0A8J4FI19"/>
<sequence>MGMLRPEEIRIALLAACVRGTVVLLTTALDWVLPDYDTSKFISSHFVKPFNLDRASELSLYESRANSVVWGPLSSHRALEGLPSKLAHLLQGWLVWDAVFFADIAASGYSFEQYYAFFPFLPAITAWAPARFFPVLALTINAAASVISTLLLYRLGERLTHDRQLAALACLFFMFNPATIFHAAPYSEACFTAATLAALYWLHCRDRLVPAMAAVAVSCGLRSNGVVNAGYLGHYCICRGVAAWSASKVQP</sequence>
<keyword evidence="6 11" id="KW-0808">Transferase</keyword>
<evidence type="ECO:0000256" key="2">
    <source>
        <dbReference type="ARBA" id="ARBA00004687"/>
    </source>
</evidence>
<comment type="pathway">
    <text evidence="2 11">Glycolipid biosynthesis; glycosylphosphatidylinositol-anchor biosynthesis.</text>
</comment>
<dbReference type="EMBL" id="BNCP01000008">
    <property type="protein sequence ID" value="GIL75980.1"/>
    <property type="molecule type" value="Genomic_DNA"/>
</dbReference>
<evidence type="ECO:0000256" key="1">
    <source>
        <dbReference type="ARBA" id="ARBA00004477"/>
    </source>
</evidence>
<evidence type="ECO:0000256" key="10">
    <source>
        <dbReference type="ARBA" id="ARBA00023136"/>
    </source>
</evidence>
<gene>
    <name evidence="12" type="ORF">Vretifemale_5662</name>
</gene>